<evidence type="ECO:0000259" key="2">
    <source>
        <dbReference type="Pfam" id="PF03886"/>
    </source>
</evidence>
<dbReference type="Pfam" id="PF03886">
    <property type="entry name" value="ABC_trans_aux"/>
    <property type="match status" value="1"/>
</dbReference>
<dbReference type="Gene3D" id="3.40.50.10610">
    <property type="entry name" value="ABC-type transport auxiliary lipoprotein component"/>
    <property type="match status" value="1"/>
</dbReference>
<evidence type="ECO:0000313" key="4">
    <source>
        <dbReference type="Proteomes" id="UP000187012"/>
    </source>
</evidence>
<feature type="chain" id="PRO_5012862652" description="ABC-type transport auxiliary lipoprotein component domain-containing protein" evidence="1">
    <location>
        <begin position="19"/>
        <end position="194"/>
    </location>
</feature>
<evidence type="ECO:0000313" key="3">
    <source>
        <dbReference type="EMBL" id="SIT38135.1"/>
    </source>
</evidence>
<keyword evidence="1" id="KW-0732">Signal</keyword>
<dbReference type="PROSITE" id="PS51257">
    <property type="entry name" value="PROKAR_LIPOPROTEIN"/>
    <property type="match status" value="1"/>
</dbReference>
<feature type="signal peptide" evidence="1">
    <location>
        <begin position="1"/>
        <end position="18"/>
    </location>
</feature>
<dbReference type="STRING" id="1247936.BN2475_140022"/>
<dbReference type="OrthoDB" id="1494661at2"/>
<protein>
    <recommendedName>
        <fullName evidence="2">ABC-type transport auxiliary lipoprotein component domain-containing protein</fullName>
    </recommendedName>
</protein>
<feature type="domain" description="ABC-type transport auxiliary lipoprotein component" evidence="2">
    <location>
        <begin position="28"/>
        <end position="185"/>
    </location>
</feature>
<name>A0A1N7RSP0_9BURK</name>
<dbReference type="EMBL" id="CYGX02000014">
    <property type="protein sequence ID" value="SIT38135.1"/>
    <property type="molecule type" value="Genomic_DNA"/>
</dbReference>
<proteinExistence type="predicted"/>
<dbReference type="AlphaFoldDB" id="A0A1N7RSP0"/>
<accession>A0A1N7RSP0</accession>
<dbReference type="RefSeq" id="WP_094778914.1">
    <property type="nucleotide sequence ID" value="NZ_CYGX02000014.1"/>
</dbReference>
<reference evidence="3 4" key="1">
    <citation type="submission" date="2016-12" db="EMBL/GenBank/DDBJ databases">
        <authorList>
            <person name="Song W.-J."/>
            <person name="Kurnit D.M."/>
        </authorList>
    </citation>
    <scope>NUCLEOTIDE SEQUENCE [LARGE SCALE GENOMIC DNA]</scope>
    <source>
        <strain evidence="3 4">STM7296</strain>
    </source>
</reference>
<dbReference type="SUPFAM" id="SSF159594">
    <property type="entry name" value="XCC0632-like"/>
    <property type="match status" value="1"/>
</dbReference>
<sequence length="194" mass="20326">MMRSILFLIAALALGTLAGCSSPKAAFYTLSADTALERSGPVVPVNIVVGPVTVPELVDRPQMVTRVSDNEVAVNEFARWGEPLKSNIPRALAGNLVQLLGTGNVSVFPQGEAVEVYQVSVAILRFDSVPGDSVTIDALWTVHPPKQAAQVTGHTVAHEPVTGSGYIAIAAAHSRALAVVSQDVAAAIRQTLPR</sequence>
<evidence type="ECO:0000256" key="1">
    <source>
        <dbReference type="SAM" id="SignalP"/>
    </source>
</evidence>
<dbReference type="Proteomes" id="UP000187012">
    <property type="component" value="Unassembled WGS sequence"/>
</dbReference>
<organism evidence="3 4">
    <name type="scientific">Paraburkholderia ribeironis</name>
    <dbReference type="NCBI Taxonomy" id="1247936"/>
    <lineage>
        <taxon>Bacteria</taxon>
        <taxon>Pseudomonadati</taxon>
        <taxon>Pseudomonadota</taxon>
        <taxon>Betaproteobacteria</taxon>
        <taxon>Burkholderiales</taxon>
        <taxon>Burkholderiaceae</taxon>
        <taxon>Paraburkholderia</taxon>
    </lineage>
</organism>
<dbReference type="InterPro" id="IPR005586">
    <property type="entry name" value="ABC_trans_aux"/>
</dbReference>
<keyword evidence="4" id="KW-1185">Reference proteome</keyword>
<gene>
    <name evidence="3" type="ORF">BN2475_140022</name>
</gene>